<dbReference type="GO" id="GO:0016787">
    <property type="term" value="F:hydrolase activity"/>
    <property type="evidence" value="ECO:0007669"/>
    <property type="project" value="UniProtKB-KW"/>
</dbReference>
<feature type="domain" description="PIN" evidence="8">
    <location>
        <begin position="3"/>
        <end position="123"/>
    </location>
</feature>
<dbReference type="SUPFAM" id="SSF88723">
    <property type="entry name" value="PIN domain-like"/>
    <property type="match status" value="1"/>
</dbReference>
<dbReference type="Proteomes" id="UP000327362">
    <property type="component" value="Plasmid p1-JPH1"/>
</dbReference>
<geneLocation type="plasmid" evidence="9 10">
    <name>p1-JPH1</name>
</geneLocation>
<feature type="binding site" evidence="7">
    <location>
        <position position="6"/>
    </location>
    <ligand>
        <name>Mg(2+)</name>
        <dbReference type="ChEBI" id="CHEBI:18420"/>
    </ligand>
</feature>
<dbReference type="EMBL" id="AP020327">
    <property type="protein sequence ID" value="BBN50879.1"/>
    <property type="molecule type" value="Genomic_DNA"/>
</dbReference>
<dbReference type="InterPro" id="IPR029060">
    <property type="entry name" value="PIN-like_dom_sf"/>
</dbReference>
<dbReference type="CDD" id="cd09854">
    <property type="entry name" value="PIN_VapC-like"/>
    <property type="match status" value="1"/>
</dbReference>
<accession>A0AAI8X2U1</accession>
<comment type="similarity">
    <text evidence="7">Belongs to the PINc/VapC protein family.</text>
</comment>
<dbReference type="InterPro" id="IPR022907">
    <property type="entry name" value="VapC_family"/>
</dbReference>
<reference evidence="9 10" key="1">
    <citation type="submission" date="2019-09" db="EMBL/GenBank/DDBJ databases">
        <title>Complete genome sequence of Mycobacterium avium subsp. hominissuis strain JP-H-1.</title>
        <authorList>
            <person name="Kinoshita Y."/>
            <person name="Niwa H."/>
            <person name="Uchida-Fujii E."/>
            <person name="Nukada T."/>
        </authorList>
    </citation>
    <scope>NUCLEOTIDE SEQUENCE [LARGE SCALE GENOMIC DNA]</scope>
    <source>
        <strain evidence="9 10">JP-H-1</strain>
        <plasmid evidence="9 10">p1-JPH1</plasmid>
    </source>
</reference>
<gene>
    <name evidence="7" type="primary">vapC</name>
    <name evidence="9" type="ORF">JPH1_53540</name>
</gene>
<dbReference type="AlphaFoldDB" id="A0AAI8X2U1"/>
<keyword evidence="6 7" id="KW-0460">Magnesium</keyword>
<dbReference type="HAMAP" id="MF_00265">
    <property type="entry name" value="VapC_Nob1"/>
    <property type="match status" value="1"/>
</dbReference>
<evidence type="ECO:0000313" key="10">
    <source>
        <dbReference type="Proteomes" id="UP000327362"/>
    </source>
</evidence>
<comment type="function">
    <text evidence="7">Toxic component of a toxin-antitoxin (TA) system. An RNase.</text>
</comment>
<comment type="cofactor">
    <cofactor evidence="1 7">
        <name>Mg(2+)</name>
        <dbReference type="ChEBI" id="CHEBI:18420"/>
    </cofactor>
</comment>
<evidence type="ECO:0000256" key="5">
    <source>
        <dbReference type="ARBA" id="ARBA00022801"/>
    </source>
</evidence>
<evidence type="ECO:0000259" key="8">
    <source>
        <dbReference type="Pfam" id="PF01850"/>
    </source>
</evidence>
<evidence type="ECO:0000256" key="6">
    <source>
        <dbReference type="ARBA" id="ARBA00022842"/>
    </source>
</evidence>
<sequence>MIVVLDTSVLVAFFDGEDAHHTDAHGLLADVAGEDLVISSMTLAELLVGPVRQGEDALASTLDALTTLAIREAQLPEDVAVRLAGLRASTGLKMPDCCVVLAAETAEADSVATFDERLARAARQHGFDTMGVSQ</sequence>
<dbReference type="RefSeq" id="WP_232060690.1">
    <property type="nucleotide sequence ID" value="NZ_AP020327.1"/>
</dbReference>
<keyword evidence="5 7" id="KW-0378">Hydrolase</keyword>
<evidence type="ECO:0000256" key="7">
    <source>
        <dbReference type="HAMAP-Rule" id="MF_00265"/>
    </source>
</evidence>
<evidence type="ECO:0000256" key="1">
    <source>
        <dbReference type="ARBA" id="ARBA00001946"/>
    </source>
</evidence>
<evidence type="ECO:0000313" key="9">
    <source>
        <dbReference type="EMBL" id="BBN50879.1"/>
    </source>
</evidence>
<keyword evidence="7" id="KW-0800">Toxin</keyword>
<name>A0AAI8X2U1_MYCAV</name>
<keyword evidence="4 7" id="KW-0479">Metal-binding</keyword>
<organism evidence="9 10">
    <name type="scientific">Mycobacterium avium subsp. hominissuis</name>
    <dbReference type="NCBI Taxonomy" id="439334"/>
    <lineage>
        <taxon>Bacteria</taxon>
        <taxon>Bacillati</taxon>
        <taxon>Actinomycetota</taxon>
        <taxon>Actinomycetes</taxon>
        <taxon>Mycobacteriales</taxon>
        <taxon>Mycobacteriaceae</taxon>
        <taxon>Mycobacterium</taxon>
        <taxon>Mycobacterium avium complex (MAC)</taxon>
    </lineage>
</organism>
<evidence type="ECO:0000256" key="4">
    <source>
        <dbReference type="ARBA" id="ARBA00022723"/>
    </source>
</evidence>
<dbReference type="Pfam" id="PF01850">
    <property type="entry name" value="PIN"/>
    <property type="match status" value="1"/>
</dbReference>
<keyword evidence="9" id="KW-0614">Plasmid</keyword>
<dbReference type="GO" id="GO:0004540">
    <property type="term" value="F:RNA nuclease activity"/>
    <property type="evidence" value="ECO:0007669"/>
    <property type="project" value="InterPro"/>
</dbReference>
<keyword evidence="3 7" id="KW-0540">Nuclease</keyword>
<feature type="binding site" evidence="7">
    <location>
        <position position="96"/>
    </location>
    <ligand>
        <name>Mg(2+)</name>
        <dbReference type="ChEBI" id="CHEBI:18420"/>
    </ligand>
</feature>
<dbReference type="EC" id="3.1.-.-" evidence="7"/>
<dbReference type="GO" id="GO:0090729">
    <property type="term" value="F:toxin activity"/>
    <property type="evidence" value="ECO:0007669"/>
    <property type="project" value="UniProtKB-KW"/>
</dbReference>
<proteinExistence type="inferred from homology"/>
<protein>
    <recommendedName>
        <fullName evidence="7">Ribonuclease VapC</fullName>
        <shortName evidence="7">RNase VapC</shortName>
        <ecNumber evidence="7">3.1.-.-</ecNumber>
    </recommendedName>
    <alternativeName>
        <fullName evidence="7">Toxin VapC</fullName>
    </alternativeName>
</protein>
<dbReference type="Gene3D" id="3.40.50.1010">
    <property type="entry name" value="5'-nuclease"/>
    <property type="match status" value="1"/>
</dbReference>
<evidence type="ECO:0000256" key="3">
    <source>
        <dbReference type="ARBA" id="ARBA00022722"/>
    </source>
</evidence>
<evidence type="ECO:0000256" key="2">
    <source>
        <dbReference type="ARBA" id="ARBA00022649"/>
    </source>
</evidence>
<dbReference type="InterPro" id="IPR002716">
    <property type="entry name" value="PIN_dom"/>
</dbReference>
<keyword evidence="2 7" id="KW-1277">Toxin-antitoxin system</keyword>
<dbReference type="GO" id="GO:0000287">
    <property type="term" value="F:magnesium ion binding"/>
    <property type="evidence" value="ECO:0007669"/>
    <property type="project" value="UniProtKB-UniRule"/>
</dbReference>